<proteinExistence type="predicted"/>
<sequence length="180" mass="19363">MSFDLFVLVDRFDQQVQSAWVERLREVGVSCTLPPGFALDAVDESTPPATCVIGPPLVAAAWSAQPASFAVEMSPVDADDVSRMRKGSDADLDRKLTSARIEFFFTTGAGRDDVSLLLQCYGAAALADVTQGVLLDPQEAGAVHGKAVYEVARANSDFVLQPARSSSPPTKSWWQRLLGM</sequence>
<dbReference type="RefSeq" id="WP_261695067.1">
    <property type="nucleotide sequence ID" value="NZ_CP104694.1"/>
</dbReference>
<gene>
    <name evidence="1" type="ORF">N4264_00170</name>
</gene>
<protein>
    <recommendedName>
        <fullName evidence="3">DJ-1/PfpI family protein</fullName>
    </recommendedName>
</protein>
<keyword evidence="2" id="KW-1185">Reference proteome</keyword>
<evidence type="ECO:0000313" key="2">
    <source>
        <dbReference type="Proteomes" id="UP001064632"/>
    </source>
</evidence>
<organism evidence="1 2">
    <name type="scientific">Tahibacter amnicola</name>
    <dbReference type="NCBI Taxonomy" id="2976241"/>
    <lineage>
        <taxon>Bacteria</taxon>
        <taxon>Pseudomonadati</taxon>
        <taxon>Pseudomonadota</taxon>
        <taxon>Gammaproteobacteria</taxon>
        <taxon>Lysobacterales</taxon>
        <taxon>Rhodanobacteraceae</taxon>
        <taxon>Tahibacter</taxon>
    </lineage>
</organism>
<evidence type="ECO:0000313" key="1">
    <source>
        <dbReference type="EMBL" id="UXI68105.1"/>
    </source>
</evidence>
<name>A0ABY6BGA0_9GAMM</name>
<reference evidence="1" key="1">
    <citation type="submission" date="2022-09" db="EMBL/GenBank/DDBJ databases">
        <title>Tahibacter sp. nov., isolated from a fresh water.</title>
        <authorList>
            <person name="Baek J.H."/>
            <person name="Lee J.K."/>
            <person name="Kim J.M."/>
            <person name="Jeon C.O."/>
        </authorList>
    </citation>
    <scope>NUCLEOTIDE SEQUENCE</scope>
    <source>
        <strain evidence="1">W38</strain>
    </source>
</reference>
<dbReference type="Proteomes" id="UP001064632">
    <property type="component" value="Chromosome"/>
</dbReference>
<evidence type="ECO:0008006" key="3">
    <source>
        <dbReference type="Google" id="ProtNLM"/>
    </source>
</evidence>
<dbReference type="EMBL" id="CP104694">
    <property type="protein sequence ID" value="UXI68105.1"/>
    <property type="molecule type" value="Genomic_DNA"/>
</dbReference>
<accession>A0ABY6BGA0</accession>